<dbReference type="GO" id="GO:0051537">
    <property type="term" value="F:2 iron, 2 sulfur cluster binding"/>
    <property type="evidence" value="ECO:0007669"/>
    <property type="project" value="UniProtKB-KW"/>
</dbReference>
<dbReference type="AlphaFoldDB" id="A0A3S2UUX1"/>
<keyword evidence="1" id="KW-0001">2Fe-2S</keyword>
<gene>
    <name evidence="7" type="ORF">EOE18_00835</name>
</gene>
<keyword evidence="8" id="KW-1185">Reference proteome</keyword>
<dbReference type="PANTHER" id="PTHR44379:SF2">
    <property type="entry name" value="BLR6218 PROTEIN"/>
    <property type="match status" value="1"/>
</dbReference>
<dbReference type="PROSITE" id="PS00197">
    <property type="entry name" value="2FE2S_FER_1"/>
    <property type="match status" value="1"/>
</dbReference>
<name>A0A3S2UUX1_9SPHN</name>
<dbReference type="EMBL" id="SACO01000001">
    <property type="protein sequence ID" value="RVU07666.1"/>
    <property type="molecule type" value="Genomic_DNA"/>
</dbReference>
<sequence length="159" mass="16572">MPIALTVNRKKVSVTTDSDKPLLWVLREDLHMAGTKFGCGQGLCGACTVLMDGQAVRSCQTPISAAAGKAITTIEGAKALPQGAALVEAWQAIDVPQCGYCQAGQILSATALLQANPKPSDAEIDEGMNGNICRCATYIRIRRAIRMAAGLPDVTGDAA</sequence>
<dbReference type="RefSeq" id="WP_127705239.1">
    <property type="nucleotide sequence ID" value="NZ_SACO01000001.1"/>
</dbReference>
<evidence type="ECO:0000256" key="4">
    <source>
        <dbReference type="ARBA" id="ARBA00023004"/>
    </source>
</evidence>
<dbReference type="PANTHER" id="PTHR44379">
    <property type="entry name" value="OXIDOREDUCTASE WITH IRON-SULFUR SUBUNIT"/>
    <property type="match status" value="1"/>
</dbReference>
<dbReference type="InterPro" id="IPR051452">
    <property type="entry name" value="Diverse_Oxidoreductases"/>
</dbReference>
<keyword evidence="4" id="KW-0408">Iron</keyword>
<evidence type="ECO:0000256" key="5">
    <source>
        <dbReference type="ARBA" id="ARBA00023014"/>
    </source>
</evidence>
<evidence type="ECO:0000256" key="3">
    <source>
        <dbReference type="ARBA" id="ARBA00023002"/>
    </source>
</evidence>
<dbReference type="GO" id="GO:0016491">
    <property type="term" value="F:oxidoreductase activity"/>
    <property type="evidence" value="ECO:0007669"/>
    <property type="project" value="UniProtKB-KW"/>
</dbReference>
<dbReference type="Proteomes" id="UP000282837">
    <property type="component" value="Unassembled WGS sequence"/>
</dbReference>
<keyword evidence="5" id="KW-0411">Iron-sulfur</keyword>
<dbReference type="SUPFAM" id="SSF54292">
    <property type="entry name" value="2Fe-2S ferredoxin-like"/>
    <property type="match status" value="1"/>
</dbReference>
<dbReference type="InterPro" id="IPR002888">
    <property type="entry name" value="2Fe-2S-bd"/>
</dbReference>
<dbReference type="OrthoDB" id="9792018at2"/>
<dbReference type="Gene3D" id="3.10.20.30">
    <property type="match status" value="1"/>
</dbReference>
<dbReference type="Pfam" id="PF01799">
    <property type="entry name" value="Fer2_2"/>
    <property type="match status" value="1"/>
</dbReference>
<protein>
    <submittedName>
        <fullName evidence="7">(2Fe-2S)-binding protein</fullName>
    </submittedName>
</protein>
<evidence type="ECO:0000256" key="1">
    <source>
        <dbReference type="ARBA" id="ARBA00022714"/>
    </source>
</evidence>
<dbReference type="Gene3D" id="1.10.150.120">
    <property type="entry name" value="[2Fe-2S]-binding domain"/>
    <property type="match status" value="1"/>
</dbReference>
<accession>A0A3S2UUX1</accession>
<reference evidence="7 8" key="1">
    <citation type="submission" date="2019-01" db="EMBL/GenBank/DDBJ databases">
        <authorList>
            <person name="Chen W.-M."/>
        </authorList>
    </citation>
    <scope>NUCLEOTIDE SEQUENCE [LARGE SCALE GENOMIC DNA]</scope>
    <source>
        <strain evidence="7 8">FSY-9</strain>
    </source>
</reference>
<evidence type="ECO:0000259" key="6">
    <source>
        <dbReference type="PROSITE" id="PS51085"/>
    </source>
</evidence>
<dbReference type="PROSITE" id="PS51085">
    <property type="entry name" value="2FE2S_FER_2"/>
    <property type="match status" value="1"/>
</dbReference>
<dbReference type="InterPro" id="IPR001041">
    <property type="entry name" value="2Fe-2S_ferredoxin-type"/>
</dbReference>
<organism evidence="7 8">
    <name type="scientific">Novosphingobium umbonatum</name>
    <dbReference type="NCBI Taxonomy" id="1908524"/>
    <lineage>
        <taxon>Bacteria</taxon>
        <taxon>Pseudomonadati</taxon>
        <taxon>Pseudomonadota</taxon>
        <taxon>Alphaproteobacteria</taxon>
        <taxon>Sphingomonadales</taxon>
        <taxon>Sphingomonadaceae</taxon>
        <taxon>Novosphingobium</taxon>
    </lineage>
</organism>
<dbReference type="InterPro" id="IPR036884">
    <property type="entry name" value="2Fe-2S-bd_dom_sf"/>
</dbReference>
<evidence type="ECO:0000256" key="2">
    <source>
        <dbReference type="ARBA" id="ARBA00022723"/>
    </source>
</evidence>
<dbReference type="InterPro" id="IPR012675">
    <property type="entry name" value="Beta-grasp_dom_sf"/>
</dbReference>
<dbReference type="InterPro" id="IPR036010">
    <property type="entry name" value="2Fe-2S_ferredoxin-like_sf"/>
</dbReference>
<keyword evidence="2" id="KW-0479">Metal-binding</keyword>
<feature type="domain" description="2Fe-2S ferredoxin-type" evidence="6">
    <location>
        <begin position="1"/>
        <end position="77"/>
    </location>
</feature>
<comment type="caution">
    <text evidence="7">The sequence shown here is derived from an EMBL/GenBank/DDBJ whole genome shotgun (WGS) entry which is preliminary data.</text>
</comment>
<dbReference type="CDD" id="cd00207">
    <property type="entry name" value="fer2"/>
    <property type="match status" value="1"/>
</dbReference>
<evidence type="ECO:0000313" key="8">
    <source>
        <dbReference type="Proteomes" id="UP000282837"/>
    </source>
</evidence>
<evidence type="ECO:0000313" key="7">
    <source>
        <dbReference type="EMBL" id="RVU07666.1"/>
    </source>
</evidence>
<proteinExistence type="predicted"/>
<dbReference type="GO" id="GO:0046872">
    <property type="term" value="F:metal ion binding"/>
    <property type="evidence" value="ECO:0007669"/>
    <property type="project" value="UniProtKB-KW"/>
</dbReference>
<keyword evidence="3" id="KW-0560">Oxidoreductase</keyword>
<dbReference type="Pfam" id="PF00111">
    <property type="entry name" value="Fer2"/>
    <property type="match status" value="1"/>
</dbReference>
<dbReference type="SUPFAM" id="SSF47741">
    <property type="entry name" value="CO dehydrogenase ISP C-domain like"/>
    <property type="match status" value="1"/>
</dbReference>
<dbReference type="InterPro" id="IPR006058">
    <property type="entry name" value="2Fe2S_fd_BS"/>
</dbReference>
<dbReference type="FunFam" id="3.10.20.30:FF:000020">
    <property type="entry name" value="Xanthine dehydrogenase iron-sulfur subunit"/>
    <property type="match status" value="1"/>
</dbReference>